<protein>
    <submittedName>
        <fullName evidence="1">Uncharacterized protein</fullName>
    </submittedName>
</protein>
<dbReference type="Proteomes" id="UP000199532">
    <property type="component" value="Unassembled WGS sequence"/>
</dbReference>
<gene>
    <name evidence="1" type="ORF">SAMN04487995_0593</name>
</gene>
<dbReference type="RefSeq" id="WP_090331768.1">
    <property type="nucleotide sequence ID" value="NZ_FNXY01000001.1"/>
</dbReference>
<evidence type="ECO:0000313" key="2">
    <source>
        <dbReference type="Proteomes" id="UP000199532"/>
    </source>
</evidence>
<dbReference type="EMBL" id="FNXY01000001">
    <property type="protein sequence ID" value="SEI42299.1"/>
    <property type="molecule type" value="Genomic_DNA"/>
</dbReference>
<accession>A0A1H6QF10</accession>
<name>A0A1H6QF10_9BACT</name>
<proteinExistence type="predicted"/>
<dbReference type="AlphaFoldDB" id="A0A1H6QF10"/>
<evidence type="ECO:0000313" key="1">
    <source>
        <dbReference type="EMBL" id="SEI42299.1"/>
    </source>
</evidence>
<keyword evidence="2" id="KW-1185">Reference proteome</keyword>
<sequence length="138" mass="16185">MEIFIDRIAKLIKEKWKNVAFISSTRIPEFEEMDIVRLIVHYDPAWFVTIFLPTSDVVIISYGNVDSASELPHIILNYDHISSKKYFKTYPTKYLLITDSENDNKYLTEYYNKDRVKLATAEVTVEDLVYHLGLELAK</sequence>
<organism evidence="1 2">
    <name type="scientific">Dyadobacter koreensis</name>
    <dbReference type="NCBI Taxonomy" id="408657"/>
    <lineage>
        <taxon>Bacteria</taxon>
        <taxon>Pseudomonadati</taxon>
        <taxon>Bacteroidota</taxon>
        <taxon>Cytophagia</taxon>
        <taxon>Cytophagales</taxon>
        <taxon>Spirosomataceae</taxon>
        <taxon>Dyadobacter</taxon>
    </lineage>
</organism>
<reference evidence="1 2" key="1">
    <citation type="submission" date="2016-10" db="EMBL/GenBank/DDBJ databases">
        <authorList>
            <person name="de Groot N.N."/>
        </authorList>
    </citation>
    <scope>NUCLEOTIDE SEQUENCE [LARGE SCALE GENOMIC DNA]</scope>
    <source>
        <strain evidence="1 2">DSM 19938</strain>
    </source>
</reference>
<dbReference type="OrthoDB" id="9868808at2"/>